<dbReference type="GO" id="GO:0022857">
    <property type="term" value="F:transmembrane transporter activity"/>
    <property type="evidence" value="ECO:0007669"/>
    <property type="project" value="InterPro"/>
</dbReference>
<dbReference type="OrthoDB" id="9792889at2"/>
<evidence type="ECO:0000313" key="9">
    <source>
        <dbReference type="EMBL" id="ADH63285.1"/>
    </source>
</evidence>
<dbReference type="InterPro" id="IPR037294">
    <property type="entry name" value="ABC_BtuC-like"/>
</dbReference>
<accession>D7BET2</accession>
<dbReference type="KEGG" id="msv:Mesil_1392"/>
<evidence type="ECO:0000256" key="4">
    <source>
        <dbReference type="ARBA" id="ARBA00022475"/>
    </source>
</evidence>
<dbReference type="PANTHER" id="PTHR30472">
    <property type="entry name" value="FERRIC ENTEROBACTIN TRANSPORT SYSTEM PERMEASE PROTEIN"/>
    <property type="match status" value="1"/>
</dbReference>
<dbReference type="GO" id="GO:0033214">
    <property type="term" value="P:siderophore-iron import into cell"/>
    <property type="evidence" value="ECO:0007669"/>
    <property type="project" value="TreeGrafter"/>
</dbReference>
<organism evidence="9 10">
    <name type="scientific">Allomeiothermus silvanus (strain ATCC 700542 / DSM 9946 / NBRC 106475 / NCIMB 13440 / VI-R2)</name>
    <name type="common">Thermus silvanus</name>
    <dbReference type="NCBI Taxonomy" id="526227"/>
    <lineage>
        <taxon>Bacteria</taxon>
        <taxon>Thermotogati</taxon>
        <taxon>Deinococcota</taxon>
        <taxon>Deinococci</taxon>
        <taxon>Thermales</taxon>
        <taxon>Thermaceae</taxon>
        <taxon>Allomeiothermus</taxon>
    </lineage>
</organism>
<evidence type="ECO:0000256" key="8">
    <source>
        <dbReference type="SAM" id="Phobius"/>
    </source>
</evidence>
<keyword evidence="6 8" id="KW-1133">Transmembrane helix</keyword>
<dbReference type="STRING" id="526227.Mesil_1392"/>
<dbReference type="SUPFAM" id="SSF81345">
    <property type="entry name" value="ABC transporter involved in vitamin B12 uptake, BtuC"/>
    <property type="match status" value="1"/>
</dbReference>
<feature type="transmembrane region" description="Helical" evidence="8">
    <location>
        <begin position="63"/>
        <end position="83"/>
    </location>
</feature>
<feature type="transmembrane region" description="Helical" evidence="8">
    <location>
        <begin position="16"/>
        <end position="39"/>
    </location>
</feature>
<dbReference type="Gene3D" id="1.10.3470.10">
    <property type="entry name" value="ABC transporter involved in vitamin B12 uptake, BtuC"/>
    <property type="match status" value="1"/>
</dbReference>
<evidence type="ECO:0000313" key="10">
    <source>
        <dbReference type="Proteomes" id="UP000001916"/>
    </source>
</evidence>
<dbReference type="PANTHER" id="PTHR30472:SF25">
    <property type="entry name" value="ABC TRANSPORTER PERMEASE PROTEIN MJ0876-RELATED"/>
    <property type="match status" value="1"/>
</dbReference>
<dbReference type="FunFam" id="1.10.3470.10:FF:000001">
    <property type="entry name" value="Vitamin B12 ABC transporter permease BtuC"/>
    <property type="match status" value="1"/>
</dbReference>
<protein>
    <submittedName>
        <fullName evidence="9">Transport system permease protein</fullName>
    </submittedName>
</protein>
<name>D7BET2_ALLS1</name>
<feature type="transmembrane region" description="Helical" evidence="8">
    <location>
        <begin position="282"/>
        <end position="303"/>
    </location>
</feature>
<gene>
    <name evidence="9" type="ordered locus">Mesil_1392</name>
</gene>
<keyword evidence="7 8" id="KW-0472">Membrane</keyword>
<dbReference type="Proteomes" id="UP000001916">
    <property type="component" value="Chromosome"/>
</dbReference>
<evidence type="ECO:0000256" key="5">
    <source>
        <dbReference type="ARBA" id="ARBA00022692"/>
    </source>
</evidence>
<dbReference type="InterPro" id="IPR000522">
    <property type="entry name" value="ABC_transptr_permease_BtuC"/>
</dbReference>
<keyword evidence="5 8" id="KW-0812">Transmembrane</keyword>
<dbReference type="CDD" id="cd06550">
    <property type="entry name" value="TM_ABC_iron-siderophores_like"/>
    <property type="match status" value="1"/>
</dbReference>
<feature type="transmembrane region" description="Helical" evidence="8">
    <location>
        <begin position="196"/>
        <end position="215"/>
    </location>
</feature>
<dbReference type="HOGENOM" id="CLU_013016_0_3_0"/>
<sequence>MTLSPVQKRQSRYRRAIWLVGVALPVVLLLAAGIGAYWIPPLEVPRVLSQKLEGYAVLVEIRFPRVLLAALVGATLALSGAVLQGMFRNPLADPGLIGVSAGAGFGAALWIVLFGALGWSYLGLPLAAFWGGLFTVALVWRVAQSGPRVHTATLLLAGIALNSVSGAAIGLLLFLADDQQLRSIAFWTLGGFGGTNWSLLALTAPFMLIAIFGLLRLAKPLNALVLGEGEAYHLGVSVERMKRQAIALTALGVGAAVAAAGGIGFVGLVVPHLFRLFAGPDHRYLLVGSALGGAVLSVLADLISRTVVAPAELPVGVITALVGGPFFLWLLLRYKKETYA</sequence>
<dbReference type="GO" id="GO:0005886">
    <property type="term" value="C:plasma membrane"/>
    <property type="evidence" value="ECO:0007669"/>
    <property type="project" value="UniProtKB-SubCell"/>
</dbReference>
<dbReference type="AlphaFoldDB" id="D7BET2"/>
<reference evidence="9 10" key="1">
    <citation type="journal article" date="2010" name="Stand. Genomic Sci.">
        <title>Complete genome sequence of Meiothermus silvanus type strain (VI-R2).</title>
        <authorList>
            <person name="Sikorski J."/>
            <person name="Tindall B.J."/>
            <person name="Lowry S."/>
            <person name="Lucas S."/>
            <person name="Nolan M."/>
            <person name="Copeland A."/>
            <person name="Glavina Del Rio T."/>
            <person name="Tice H."/>
            <person name="Cheng J.F."/>
            <person name="Han C."/>
            <person name="Pitluck S."/>
            <person name="Liolios K."/>
            <person name="Ivanova N."/>
            <person name="Mavromatis K."/>
            <person name="Mikhailova N."/>
            <person name="Pati A."/>
            <person name="Goodwin L."/>
            <person name="Chen A."/>
            <person name="Palaniappan K."/>
            <person name="Land M."/>
            <person name="Hauser L."/>
            <person name="Chang Y.J."/>
            <person name="Jeffries C.D."/>
            <person name="Rohde M."/>
            <person name="Goker M."/>
            <person name="Woyke T."/>
            <person name="Bristow J."/>
            <person name="Eisen J.A."/>
            <person name="Markowitz V."/>
            <person name="Hugenholtz P."/>
            <person name="Kyrpides N.C."/>
            <person name="Klenk H.P."/>
            <person name="Lapidus A."/>
        </authorList>
    </citation>
    <scope>NUCLEOTIDE SEQUENCE [LARGE SCALE GENOMIC DNA]</scope>
    <source>
        <strain evidence="10">ATCC 700542 / DSM 9946 / VI-R2</strain>
    </source>
</reference>
<evidence type="ECO:0000256" key="3">
    <source>
        <dbReference type="ARBA" id="ARBA00022448"/>
    </source>
</evidence>
<keyword evidence="4" id="KW-1003">Cell membrane</keyword>
<comment type="similarity">
    <text evidence="2">Belongs to the binding-protein-dependent transport system permease family. FecCD subfamily.</text>
</comment>
<feature type="transmembrane region" description="Helical" evidence="8">
    <location>
        <begin position="152"/>
        <end position="176"/>
    </location>
</feature>
<feature type="transmembrane region" description="Helical" evidence="8">
    <location>
        <begin position="95"/>
        <end position="113"/>
    </location>
</feature>
<comment type="subcellular location">
    <subcellularLocation>
        <location evidence="1">Cell membrane</location>
        <topology evidence="1">Multi-pass membrane protein</topology>
    </subcellularLocation>
</comment>
<keyword evidence="3" id="KW-0813">Transport</keyword>
<evidence type="ECO:0000256" key="7">
    <source>
        <dbReference type="ARBA" id="ARBA00023136"/>
    </source>
</evidence>
<evidence type="ECO:0000256" key="1">
    <source>
        <dbReference type="ARBA" id="ARBA00004651"/>
    </source>
</evidence>
<dbReference type="RefSeq" id="WP_013157854.1">
    <property type="nucleotide sequence ID" value="NC_014212.1"/>
</dbReference>
<dbReference type="EMBL" id="CP002042">
    <property type="protein sequence ID" value="ADH63285.1"/>
    <property type="molecule type" value="Genomic_DNA"/>
</dbReference>
<dbReference type="eggNOG" id="COG0609">
    <property type="taxonomic scope" value="Bacteria"/>
</dbReference>
<evidence type="ECO:0000256" key="6">
    <source>
        <dbReference type="ARBA" id="ARBA00022989"/>
    </source>
</evidence>
<proteinExistence type="inferred from homology"/>
<feature type="transmembrane region" description="Helical" evidence="8">
    <location>
        <begin position="315"/>
        <end position="332"/>
    </location>
</feature>
<keyword evidence="10" id="KW-1185">Reference proteome</keyword>
<evidence type="ECO:0000256" key="2">
    <source>
        <dbReference type="ARBA" id="ARBA00007935"/>
    </source>
</evidence>
<dbReference type="Pfam" id="PF01032">
    <property type="entry name" value="FecCD"/>
    <property type="match status" value="1"/>
</dbReference>
<feature type="transmembrane region" description="Helical" evidence="8">
    <location>
        <begin position="245"/>
        <end position="270"/>
    </location>
</feature>
<feature type="transmembrane region" description="Helical" evidence="8">
    <location>
        <begin position="119"/>
        <end position="140"/>
    </location>
</feature>